<dbReference type="InterPro" id="IPR025645">
    <property type="entry name" value="DUF4349"/>
</dbReference>
<accession>A0ABZ1W6L4</accession>
<keyword evidence="1" id="KW-0175">Coiled coil</keyword>
<dbReference type="Pfam" id="PF14257">
    <property type="entry name" value="DUF4349"/>
    <property type="match status" value="1"/>
</dbReference>
<dbReference type="PROSITE" id="PS51257">
    <property type="entry name" value="PROKAR_LIPOPROTEIN"/>
    <property type="match status" value="1"/>
</dbReference>
<feature type="domain" description="DUF4349" evidence="4">
    <location>
        <begin position="82"/>
        <end position="309"/>
    </location>
</feature>
<evidence type="ECO:0000256" key="2">
    <source>
        <dbReference type="SAM" id="MobiDB-lite"/>
    </source>
</evidence>
<name>A0ABZ1W6L4_9ACTN</name>
<evidence type="ECO:0000256" key="3">
    <source>
        <dbReference type="SAM" id="Phobius"/>
    </source>
</evidence>
<sequence length="342" mass="34272">MGAAGHRPGVLAAAVLAVAVLIGGCSAEGGRSSSDSAKAPVQAPQAADAAGKAAGAAPAAPATGGAAGAGAEPAPAVTADSRLIAYTAQLTLVAKDLDQAMAQARGLAAGAGGYVGKETVSGSAGSGAPGRERDGGPLGGQIVLKVPSGSYQKTLDQLAALGKVVSRNSQADDLTQQVVDVASRVQSQQASVERVRALMAQAKSLADVVSLEAELSRRQADLESLQKQQTELTAKTSLSTITLELRREAAAPPPAAEPAKKKDGFWASVGSALGGGWHVLSMIVKGLLIALAAVAPFLLVLAPLGWMLWYLGRRRKAARPDGAPQAPARGPWSAPGDGPDPQ</sequence>
<proteinExistence type="predicted"/>
<dbReference type="EMBL" id="CP108482">
    <property type="protein sequence ID" value="WUS56466.1"/>
    <property type="molecule type" value="Genomic_DNA"/>
</dbReference>
<evidence type="ECO:0000313" key="5">
    <source>
        <dbReference type="EMBL" id="WUS56466.1"/>
    </source>
</evidence>
<keyword evidence="3" id="KW-0472">Membrane</keyword>
<reference evidence="5 6" key="1">
    <citation type="submission" date="2022-10" db="EMBL/GenBank/DDBJ databases">
        <title>The complete genomes of actinobacterial strains from the NBC collection.</title>
        <authorList>
            <person name="Joergensen T.S."/>
            <person name="Alvarez Arevalo M."/>
            <person name="Sterndorff E.B."/>
            <person name="Faurdal D."/>
            <person name="Vuksanovic O."/>
            <person name="Mourched A.-S."/>
            <person name="Charusanti P."/>
            <person name="Shaw S."/>
            <person name="Blin K."/>
            <person name="Weber T."/>
        </authorList>
    </citation>
    <scope>NUCLEOTIDE SEQUENCE [LARGE SCALE GENOMIC DNA]</scope>
    <source>
        <strain evidence="5 6">NBC_01247</strain>
    </source>
</reference>
<evidence type="ECO:0000313" key="6">
    <source>
        <dbReference type="Proteomes" id="UP001432014"/>
    </source>
</evidence>
<feature type="transmembrane region" description="Helical" evidence="3">
    <location>
        <begin position="287"/>
        <end position="311"/>
    </location>
</feature>
<protein>
    <submittedName>
        <fullName evidence="5">DUF4349 domain-containing protein</fullName>
    </submittedName>
</protein>
<gene>
    <name evidence="5" type="ORF">OG469_13620</name>
</gene>
<evidence type="ECO:0000259" key="4">
    <source>
        <dbReference type="Pfam" id="PF14257"/>
    </source>
</evidence>
<feature type="coiled-coil region" evidence="1">
    <location>
        <begin position="208"/>
        <end position="235"/>
    </location>
</feature>
<dbReference type="RefSeq" id="WP_329498734.1">
    <property type="nucleotide sequence ID" value="NZ_CP108460.1"/>
</dbReference>
<organism evidence="5 6">
    <name type="scientific">Kitasatospora herbaricolor</name>
    <dbReference type="NCBI Taxonomy" id="68217"/>
    <lineage>
        <taxon>Bacteria</taxon>
        <taxon>Bacillati</taxon>
        <taxon>Actinomycetota</taxon>
        <taxon>Actinomycetes</taxon>
        <taxon>Kitasatosporales</taxon>
        <taxon>Streptomycetaceae</taxon>
        <taxon>Kitasatospora</taxon>
    </lineage>
</organism>
<keyword evidence="3" id="KW-1133">Transmembrane helix</keyword>
<keyword evidence="6" id="KW-1185">Reference proteome</keyword>
<keyword evidence="3" id="KW-0812">Transmembrane</keyword>
<feature type="region of interest" description="Disordered" evidence="2">
    <location>
        <begin position="319"/>
        <end position="342"/>
    </location>
</feature>
<evidence type="ECO:0000256" key="1">
    <source>
        <dbReference type="SAM" id="Coils"/>
    </source>
</evidence>
<dbReference type="Proteomes" id="UP001432014">
    <property type="component" value="Chromosome"/>
</dbReference>